<sequence length="131" mass="15002">MAKNEINLQIITPTRKVFDEMVEMVVLKTVEGEVGVLYDHEPVVVMLNYGIIRYKKNNEKKQATTMGGFAEITKDRVTILTDASELEGEIDVERAKQAKERAESYKDKPDMDQKRAEIALKKSLVRLKMNN</sequence>
<evidence type="ECO:0000313" key="2">
    <source>
        <dbReference type="Proteomes" id="UP000188605"/>
    </source>
</evidence>
<dbReference type="Proteomes" id="UP000188605">
    <property type="component" value="Unassembled WGS sequence"/>
</dbReference>
<accession>A0ACC8XF70</accession>
<evidence type="ECO:0000313" key="1">
    <source>
        <dbReference type="EMBL" id="ONI41571.1"/>
    </source>
</evidence>
<reference evidence="1" key="1">
    <citation type="submission" date="2016-08" db="EMBL/GenBank/DDBJ databases">
        <authorList>
            <person name="Ngugi D.K."/>
            <person name="Miyake S."/>
            <person name="Stingl U."/>
        </authorList>
    </citation>
    <scope>NUCLEOTIDE SEQUENCE</scope>
    <source>
        <strain evidence="1">SCG-B11WGA-EpuloA1</strain>
    </source>
</reference>
<keyword evidence="2" id="KW-1185">Reference proteome</keyword>
<organism evidence="1 2">
    <name type="scientific">Candidatus Epulonipiscium fishelsonii</name>
    <dbReference type="NCBI Taxonomy" id="77094"/>
    <lineage>
        <taxon>Bacteria</taxon>
        <taxon>Bacillati</taxon>
        <taxon>Bacillota</taxon>
        <taxon>Clostridia</taxon>
        <taxon>Lachnospirales</taxon>
        <taxon>Lachnospiraceae</taxon>
        <taxon>Candidatus Epulonipiscium</taxon>
    </lineage>
</organism>
<protein>
    <submittedName>
        <fullName evidence="1">ATP synthase F1 subunit epsilon</fullName>
    </submittedName>
</protein>
<name>A0ACC8XF70_9FIRM</name>
<gene>
    <name evidence="1" type="ORF">AN396_00625</name>
</gene>
<comment type="caution">
    <text evidence="1">The sequence shown here is derived from an EMBL/GenBank/DDBJ whole genome shotgun (WGS) entry which is preliminary data.</text>
</comment>
<proteinExistence type="predicted"/>
<dbReference type="EMBL" id="LJDB01000033">
    <property type="protein sequence ID" value="ONI41571.1"/>
    <property type="molecule type" value="Genomic_DNA"/>
</dbReference>